<keyword evidence="7 12" id="KW-0547">Nucleotide-binding</keyword>
<dbReference type="STRING" id="824.CGRAC_1197"/>
<evidence type="ECO:0000256" key="2">
    <source>
        <dbReference type="ARBA" id="ARBA00005594"/>
    </source>
</evidence>
<feature type="short sequence motif" description="'KMSKS' region" evidence="12">
    <location>
        <begin position="267"/>
        <end position="271"/>
    </location>
</feature>
<keyword evidence="9 12" id="KW-0067">ATP-binding</keyword>
<evidence type="ECO:0000256" key="8">
    <source>
        <dbReference type="ARBA" id="ARBA00022833"/>
    </source>
</evidence>
<dbReference type="GO" id="GO:0005829">
    <property type="term" value="C:cytosol"/>
    <property type="evidence" value="ECO:0007669"/>
    <property type="project" value="TreeGrafter"/>
</dbReference>
<dbReference type="EC" id="6.1.1.16" evidence="12"/>
<evidence type="ECO:0000256" key="3">
    <source>
        <dbReference type="ARBA" id="ARBA00011245"/>
    </source>
</evidence>
<accession>C8PG48</accession>
<dbReference type="SUPFAM" id="SSF47323">
    <property type="entry name" value="Anticodon-binding domain of a subclass of class I aminoacyl-tRNA synthetases"/>
    <property type="match status" value="1"/>
</dbReference>
<evidence type="ECO:0000313" key="15">
    <source>
        <dbReference type="EMBL" id="EEV18086.1"/>
    </source>
</evidence>
<evidence type="ECO:0000256" key="11">
    <source>
        <dbReference type="ARBA" id="ARBA00023146"/>
    </source>
</evidence>
<comment type="subunit">
    <text evidence="3 12">Monomer.</text>
</comment>
<dbReference type="RefSeq" id="WP_005870372.1">
    <property type="nucleotide sequence ID" value="NZ_ACYG01000019.1"/>
</dbReference>
<dbReference type="Gene3D" id="1.20.120.1910">
    <property type="entry name" value="Cysteine-tRNA ligase, C-terminal anti-codon recognition domain"/>
    <property type="match status" value="1"/>
</dbReference>
<evidence type="ECO:0000259" key="14">
    <source>
        <dbReference type="SMART" id="SM00840"/>
    </source>
</evidence>
<evidence type="ECO:0000256" key="9">
    <source>
        <dbReference type="ARBA" id="ARBA00022840"/>
    </source>
</evidence>
<organism evidence="15 16">
    <name type="scientific">Campylobacter gracilis RM3268</name>
    <dbReference type="NCBI Taxonomy" id="553220"/>
    <lineage>
        <taxon>Bacteria</taxon>
        <taxon>Pseudomonadati</taxon>
        <taxon>Campylobacterota</taxon>
        <taxon>Epsilonproteobacteria</taxon>
        <taxon>Campylobacterales</taxon>
        <taxon>Campylobacteraceae</taxon>
        <taxon>Campylobacter</taxon>
    </lineage>
</organism>
<dbReference type="Proteomes" id="UP000005709">
    <property type="component" value="Unassembled WGS sequence"/>
</dbReference>
<dbReference type="Gene3D" id="3.40.50.620">
    <property type="entry name" value="HUPs"/>
    <property type="match status" value="1"/>
</dbReference>
<dbReference type="PANTHER" id="PTHR10890">
    <property type="entry name" value="CYSTEINYL-TRNA SYNTHETASE"/>
    <property type="match status" value="1"/>
</dbReference>
<comment type="subcellular location">
    <subcellularLocation>
        <location evidence="1 12">Cytoplasm</location>
    </subcellularLocation>
</comment>
<evidence type="ECO:0000256" key="6">
    <source>
        <dbReference type="ARBA" id="ARBA00022723"/>
    </source>
</evidence>
<feature type="domain" description="Cysteinyl-tRNA synthetase class Ia DALR" evidence="14">
    <location>
        <begin position="353"/>
        <end position="417"/>
    </location>
</feature>
<dbReference type="OrthoDB" id="9815130at2"/>
<evidence type="ECO:0000256" key="5">
    <source>
        <dbReference type="ARBA" id="ARBA00022598"/>
    </source>
</evidence>
<comment type="similarity">
    <text evidence="2 12">Belongs to the class-I aminoacyl-tRNA synthetase family.</text>
</comment>
<dbReference type="NCBIfam" id="TIGR00435">
    <property type="entry name" value="cysS"/>
    <property type="match status" value="1"/>
</dbReference>
<evidence type="ECO:0000256" key="13">
    <source>
        <dbReference type="SAM" id="Coils"/>
    </source>
</evidence>
<name>C8PG48_9BACT</name>
<dbReference type="AlphaFoldDB" id="C8PG48"/>
<dbReference type="InterPro" id="IPR015273">
    <property type="entry name" value="Cys-tRNA-synt_Ia_DALR"/>
</dbReference>
<protein>
    <recommendedName>
        <fullName evidence="12">Cysteine--tRNA ligase</fullName>
        <ecNumber evidence="12">6.1.1.16</ecNumber>
    </recommendedName>
    <alternativeName>
        <fullName evidence="12">Cysteinyl-tRNA synthetase</fullName>
        <shortName evidence="12">CysRS</shortName>
    </alternativeName>
</protein>
<dbReference type="InterPro" id="IPR032678">
    <property type="entry name" value="tRNA-synt_1_cat_dom"/>
</dbReference>
<feature type="short sequence motif" description="'HIGH' region" evidence="12">
    <location>
        <begin position="29"/>
        <end position="39"/>
    </location>
</feature>
<dbReference type="Pfam" id="PF01406">
    <property type="entry name" value="tRNA-synt_1e"/>
    <property type="match status" value="1"/>
</dbReference>
<feature type="binding site" evidence="12">
    <location>
        <position position="27"/>
    </location>
    <ligand>
        <name>Zn(2+)</name>
        <dbReference type="ChEBI" id="CHEBI:29105"/>
    </ligand>
</feature>
<evidence type="ECO:0000256" key="12">
    <source>
        <dbReference type="HAMAP-Rule" id="MF_00041"/>
    </source>
</evidence>
<feature type="binding site" evidence="12">
    <location>
        <position position="239"/>
    </location>
    <ligand>
        <name>Zn(2+)</name>
        <dbReference type="ChEBI" id="CHEBI:29105"/>
    </ligand>
</feature>
<reference evidence="15 16" key="1">
    <citation type="submission" date="2009-07" db="EMBL/GenBank/DDBJ databases">
        <authorList>
            <person name="Madupu R."/>
            <person name="Sebastian Y."/>
            <person name="Durkin A.S."/>
            <person name="Torralba M."/>
            <person name="Methe B."/>
            <person name="Sutton G.G."/>
            <person name="Strausberg R.L."/>
            <person name="Nelson K.E."/>
        </authorList>
    </citation>
    <scope>NUCLEOTIDE SEQUENCE [LARGE SCALE GENOMIC DNA]</scope>
    <source>
        <strain evidence="15 16">RM3268</strain>
    </source>
</reference>
<dbReference type="GO" id="GO:0004817">
    <property type="term" value="F:cysteine-tRNA ligase activity"/>
    <property type="evidence" value="ECO:0007669"/>
    <property type="project" value="UniProtKB-UniRule"/>
</dbReference>
<dbReference type="GO" id="GO:0006423">
    <property type="term" value="P:cysteinyl-tRNA aminoacylation"/>
    <property type="evidence" value="ECO:0007669"/>
    <property type="project" value="UniProtKB-UniRule"/>
</dbReference>
<dbReference type="SUPFAM" id="SSF52374">
    <property type="entry name" value="Nucleotidylyl transferase"/>
    <property type="match status" value="1"/>
</dbReference>
<dbReference type="InterPro" id="IPR024909">
    <property type="entry name" value="Cys-tRNA/MSH_ligase"/>
</dbReference>
<feature type="binding site" evidence="12">
    <location>
        <position position="270"/>
    </location>
    <ligand>
        <name>ATP</name>
        <dbReference type="ChEBI" id="CHEBI:30616"/>
    </ligand>
</feature>
<dbReference type="HAMAP" id="MF_00041">
    <property type="entry name" value="Cys_tRNA_synth"/>
    <property type="match status" value="1"/>
</dbReference>
<evidence type="ECO:0000313" key="16">
    <source>
        <dbReference type="Proteomes" id="UP000005709"/>
    </source>
</evidence>
<gene>
    <name evidence="12 15" type="primary">cysS</name>
    <name evidence="15" type="ORF">CAMGR0001_0841</name>
</gene>
<keyword evidence="16" id="KW-1185">Reference proteome</keyword>
<dbReference type="InterPro" id="IPR009080">
    <property type="entry name" value="tRNAsynth_Ia_anticodon-bd"/>
</dbReference>
<evidence type="ECO:0000256" key="10">
    <source>
        <dbReference type="ARBA" id="ARBA00022917"/>
    </source>
</evidence>
<feature type="binding site" evidence="12">
    <location>
        <position position="205"/>
    </location>
    <ligand>
        <name>Zn(2+)</name>
        <dbReference type="ChEBI" id="CHEBI:29105"/>
    </ligand>
</feature>
<evidence type="ECO:0000256" key="1">
    <source>
        <dbReference type="ARBA" id="ARBA00004496"/>
    </source>
</evidence>
<proteinExistence type="inferred from homology"/>
<keyword evidence="4 12" id="KW-0963">Cytoplasm</keyword>
<comment type="catalytic activity">
    <reaction evidence="12">
        <text>tRNA(Cys) + L-cysteine + ATP = L-cysteinyl-tRNA(Cys) + AMP + diphosphate</text>
        <dbReference type="Rhea" id="RHEA:17773"/>
        <dbReference type="Rhea" id="RHEA-COMP:9661"/>
        <dbReference type="Rhea" id="RHEA-COMP:9679"/>
        <dbReference type="ChEBI" id="CHEBI:30616"/>
        <dbReference type="ChEBI" id="CHEBI:33019"/>
        <dbReference type="ChEBI" id="CHEBI:35235"/>
        <dbReference type="ChEBI" id="CHEBI:78442"/>
        <dbReference type="ChEBI" id="CHEBI:78517"/>
        <dbReference type="ChEBI" id="CHEBI:456215"/>
        <dbReference type="EC" id="6.1.1.16"/>
    </reaction>
</comment>
<keyword evidence="11 12" id="KW-0030">Aminoacyl-tRNA synthetase</keyword>
<dbReference type="GO" id="GO:0008270">
    <property type="term" value="F:zinc ion binding"/>
    <property type="evidence" value="ECO:0007669"/>
    <property type="project" value="UniProtKB-UniRule"/>
</dbReference>
<dbReference type="SMART" id="SM00840">
    <property type="entry name" value="DALR_2"/>
    <property type="match status" value="1"/>
</dbReference>
<keyword evidence="10 12" id="KW-0648">Protein biosynthesis</keyword>
<comment type="cofactor">
    <cofactor evidence="12">
        <name>Zn(2+)</name>
        <dbReference type="ChEBI" id="CHEBI:29105"/>
    </cofactor>
    <text evidence="12">Binds 1 zinc ion per subunit.</text>
</comment>
<dbReference type="PANTHER" id="PTHR10890:SF3">
    <property type="entry name" value="CYSTEINE--TRNA LIGASE, CYTOPLASMIC"/>
    <property type="match status" value="1"/>
</dbReference>
<dbReference type="eggNOG" id="COG0215">
    <property type="taxonomic scope" value="Bacteria"/>
</dbReference>
<dbReference type="GO" id="GO:0005524">
    <property type="term" value="F:ATP binding"/>
    <property type="evidence" value="ECO:0007669"/>
    <property type="project" value="UniProtKB-UniRule"/>
</dbReference>
<feature type="binding site" evidence="12">
    <location>
        <position position="235"/>
    </location>
    <ligand>
        <name>Zn(2+)</name>
        <dbReference type="ChEBI" id="CHEBI:29105"/>
    </ligand>
</feature>
<sequence length="476" mass="53280">MVIYDSLSKKKLPFKPISDGLVRIYACGPTVYDDAHLGHAKSAVSFDLLRRVLQAEGYEVKFARNFTDIDDKILKKMEQSGKSLEEITEFYTRRYLQDMSALNVADASISPKATENIAAICELISSLLQKGFAYEIAGDGIYFDTRKDGDYLSLSGKKEGAGKNIARVASNDAKHDEKDFVLWKFDENWFDSPFGKGRPGWHSECVAMILAHLDSGDPQFCIDIHAGGADLLFPHHENEAAQCRCARHRALSKYWLHNGFVQVNNEKMSKSLGNSFFVGDALKIAPGEALRFYLLSSHYRANFNYSVTDLLASKKRLDKIYRLKKRVRDILTPVAGQNSAPKLPAAEVKFRSEMMEFLSDDLNTSGALAVLDSFVASANEALDRAPKDKALKARIAANLEFAKQTLGILYEDETEYFRFGVSEQQRAQIEELIKQRAQAKAEKDFASADAIRARLTDMKIEVMDTTSGTVWEVAAE</sequence>
<dbReference type="Pfam" id="PF09190">
    <property type="entry name" value="DALR_2"/>
    <property type="match status" value="1"/>
</dbReference>
<comment type="caution">
    <text evidence="15">The sequence shown here is derived from an EMBL/GenBank/DDBJ whole genome shotgun (WGS) entry which is preliminary data.</text>
</comment>
<keyword evidence="8 12" id="KW-0862">Zinc</keyword>
<feature type="coiled-coil region" evidence="13">
    <location>
        <begin position="422"/>
        <end position="449"/>
    </location>
</feature>
<dbReference type="InterPro" id="IPR014729">
    <property type="entry name" value="Rossmann-like_a/b/a_fold"/>
</dbReference>
<keyword evidence="6 12" id="KW-0479">Metal-binding</keyword>
<dbReference type="PRINTS" id="PR00983">
    <property type="entry name" value="TRNASYNTHCYS"/>
</dbReference>
<keyword evidence="13" id="KW-0175">Coiled coil</keyword>
<keyword evidence="5 12" id="KW-0436">Ligase</keyword>
<dbReference type="InterPro" id="IPR015803">
    <property type="entry name" value="Cys-tRNA-ligase"/>
</dbReference>
<dbReference type="EMBL" id="ACYG01000019">
    <property type="protein sequence ID" value="EEV18086.1"/>
    <property type="molecule type" value="Genomic_DNA"/>
</dbReference>
<evidence type="ECO:0000256" key="7">
    <source>
        <dbReference type="ARBA" id="ARBA00022741"/>
    </source>
</evidence>
<dbReference type="CDD" id="cd00672">
    <property type="entry name" value="CysRS_core"/>
    <property type="match status" value="1"/>
</dbReference>
<evidence type="ECO:0000256" key="4">
    <source>
        <dbReference type="ARBA" id="ARBA00022490"/>
    </source>
</evidence>